<evidence type="ECO:0000256" key="5">
    <source>
        <dbReference type="SAM" id="SignalP"/>
    </source>
</evidence>
<comment type="catalytic activity">
    <reaction evidence="2">
        <text>2 GTP = 3',3'-c-di-GMP + 2 diphosphate</text>
        <dbReference type="Rhea" id="RHEA:24898"/>
        <dbReference type="ChEBI" id="CHEBI:33019"/>
        <dbReference type="ChEBI" id="CHEBI:37565"/>
        <dbReference type="ChEBI" id="CHEBI:58805"/>
        <dbReference type="EC" id="2.7.7.65"/>
    </reaction>
</comment>
<feature type="domain" description="GGDEF" evidence="6">
    <location>
        <begin position="446"/>
        <end position="578"/>
    </location>
</feature>
<dbReference type="PROSITE" id="PS50887">
    <property type="entry name" value="GGDEF"/>
    <property type="match status" value="1"/>
</dbReference>
<keyword evidence="5" id="KW-0732">Signal</keyword>
<sequence>MRYIFSVVLVCCLSLPAWSVDNNVNGKSQELEFLFGLAKEDPKSALQQTELLLQRFNYLKPHEFCKALQVAAVSHLGIGQYRRSYERAQLAAQCALDNKLYKEFIYSSKIQAINANALGEFVESIRLFLVATKYIDRVDDDAIKFDLLSTIANHYTLIDDYESASYYMERAKLYRQKGAEPTCMESMVDQHILKLKGSYKEVLAKLEKSRERCHSDGNNYEIIMWELYYSDVKIHFKKYDEALAILADSQKLYSDNNIDYARDSLHLLYAKAYLGKGELDRAREHIDNSANELRHLAQDKSSYEIEVLRAQVSFAAGEFQQAAEFYAAALELKELYLKKLNSITFAVQKIEMNALQQENQVKEAQALQQAQEAQLMGERNRSRGIIAVSFAIVIGLLGMFIINRRMGRSRDHFRNLAHFDPITRGMSRIFWLQSAAEQCAKLDLSTPISVLIIKVDGLRGINLKYGYGVGDDVLARTSQVVDRQGSSNGLLGRLGGNQLALLLPGVSRPNAEAIAEQIRLETESIPPEELDVKQAVTVSIGVCGYNRQRDLTEMILRADRMLDEILDGGGNQVQTFKGSYA</sequence>
<dbReference type="Gene3D" id="3.30.70.270">
    <property type="match status" value="1"/>
</dbReference>
<dbReference type="EMBL" id="FNEM01000009">
    <property type="protein sequence ID" value="SDJ53431.1"/>
    <property type="molecule type" value="Genomic_DNA"/>
</dbReference>
<dbReference type="InterPro" id="IPR011990">
    <property type="entry name" value="TPR-like_helical_dom_sf"/>
</dbReference>
<evidence type="ECO:0000313" key="7">
    <source>
        <dbReference type="EMBL" id="SDJ53431.1"/>
    </source>
</evidence>
<keyword evidence="4" id="KW-0812">Transmembrane</keyword>
<dbReference type="InterPro" id="IPR050469">
    <property type="entry name" value="Diguanylate_Cyclase"/>
</dbReference>
<evidence type="ECO:0000256" key="1">
    <source>
        <dbReference type="ARBA" id="ARBA00012528"/>
    </source>
</evidence>
<dbReference type="RefSeq" id="WP_090365474.1">
    <property type="nucleotide sequence ID" value="NZ_FNEM01000009.1"/>
</dbReference>
<evidence type="ECO:0000256" key="3">
    <source>
        <dbReference type="SAM" id="Coils"/>
    </source>
</evidence>
<protein>
    <recommendedName>
        <fullName evidence="1">diguanylate cyclase</fullName>
        <ecNumber evidence="1">2.7.7.65</ecNumber>
    </recommendedName>
</protein>
<dbReference type="InterPro" id="IPR043128">
    <property type="entry name" value="Rev_trsase/Diguanyl_cyclase"/>
</dbReference>
<dbReference type="InterPro" id="IPR029787">
    <property type="entry name" value="Nucleotide_cyclase"/>
</dbReference>
<proteinExistence type="predicted"/>
<dbReference type="PANTHER" id="PTHR45138:SF9">
    <property type="entry name" value="DIGUANYLATE CYCLASE DGCM-RELATED"/>
    <property type="match status" value="1"/>
</dbReference>
<dbReference type="PANTHER" id="PTHR45138">
    <property type="entry name" value="REGULATORY COMPONENTS OF SENSORY TRANSDUCTION SYSTEM"/>
    <property type="match status" value="1"/>
</dbReference>
<dbReference type="SUPFAM" id="SSF55073">
    <property type="entry name" value="Nucleotide cyclase"/>
    <property type="match status" value="1"/>
</dbReference>
<feature type="transmembrane region" description="Helical" evidence="4">
    <location>
        <begin position="384"/>
        <end position="402"/>
    </location>
</feature>
<evidence type="ECO:0000256" key="2">
    <source>
        <dbReference type="ARBA" id="ARBA00034247"/>
    </source>
</evidence>
<evidence type="ECO:0000259" key="6">
    <source>
        <dbReference type="PROSITE" id="PS50887"/>
    </source>
</evidence>
<feature type="coiled-coil region" evidence="3">
    <location>
        <begin position="347"/>
        <end position="374"/>
    </location>
</feature>
<accession>A0A1G8UI47</accession>
<dbReference type="GO" id="GO:0052621">
    <property type="term" value="F:diguanylate cyclase activity"/>
    <property type="evidence" value="ECO:0007669"/>
    <property type="project" value="UniProtKB-EC"/>
</dbReference>
<feature type="coiled-coil region" evidence="3">
    <location>
        <begin position="279"/>
        <end position="306"/>
    </location>
</feature>
<keyword evidence="4" id="KW-0472">Membrane</keyword>
<feature type="signal peptide" evidence="5">
    <location>
        <begin position="1"/>
        <end position="19"/>
    </location>
</feature>
<dbReference type="EC" id="2.7.7.65" evidence="1"/>
<keyword evidence="8" id="KW-1185">Reference proteome</keyword>
<dbReference type="OrthoDB" id="6395047at2"/>
<gene>
    <name evidence="7" type="ORF">SAMN04488540_10997</name>
</gene>
<dbReference type="AlphaFoldDB" id="A0A1G8UI47"/>
<organism evidence="7 8">
    <name type="scientific">Ferrimonas sediminum</name>
    <dbReference type="NCBI Taxonomy" id="718193"/>
    <lineage>
        <taxon>Bacteria</taxon>
        <taxon>Pseudomonadati</taxon>
        <taxon>Pseudomonadota</taxon>
        <taxon>Gammaproteobacteria</taxon>
        <taxon>Alteromonadales</taxon>
        <taxon>Ferrimonadaceae</taxon>
        <taxon>Ferrimonas</taxon>
    </lineage>
</organism>
<dbReference type="InterPro" id="IPR000160">
    <property type="entry name" value="GGDEF_dom"/>
</dbReference>
<dbReference type="CDD" id="cd01949">
    <property type="entry name" value="GGDEF"/>
    <property type="match status" value="1"/>
</dbReference>
<evidence type="ECO:0000313" key="8">
    <source>
        <dbReference type="Proteomes" id="UP000199527"/>
    </source>
</evidence>
<name>A0A1G8UI47_9GAMM</name>
<keyword evidence="4" id="KW-1133">Transmembrane helix</keyword>
<keyword evidence="3" id="KW-0175">Coiled coil</keyword>
<dbReference type="SMART" id="SM00267">
    <property type="entry name" value="GGDEF"/>
    <property type="match status" value="1"/>
</dbReference>
<reference evidence="8" key="1">
    <citation type="submission" date="2016-10" db="EMBL/GenBank/DDBJ databases">
        <authorList>
            <person name="Varghese N."/>
            <person name="Submissions S."/>
        </authorList>
    </citation>
    <scope>NUCLEOTIDE SEQUENCE [LARGE SCALE GENOMIC DNA]</scope>
    <source>
        <strain evidence="8">DSM 23317</strain>
    </source>
</reference>
<evidence type="ECO:0000256" key="4">
    <source>
        <dbReference type="SAM" id="Phobius"/>
    </source>
</evidence>
<dbReference type="Pfam" id="PF00990">
    <property type="entry name" value="GGDEF"/>
    <property type="match status" value="1"/>
</dbReference>
<dbReference type="NCBIfam" id="TIGR00254">
    <property type="entry name" value="GGDEF"/>
    <property type="match status" value="1"/>
</dbReference>
<feature type="chain" id="PRO_5011770207" description="diguanylate cyclase" evidence="5">
    <location>
        <begin position="20"/>
        <end position="581"/>
    </location>
</feature>
<dbReference type="Proteomes" id="UP000199527">
    <property type="component" value="Unassembled WGS sequence"/>
</dbReference>
<dbReference type="SUPFAM" id="SSF48452">
    <property type="entry name" value="TPR-like"/>
    <property type="match status" value="1"/>
</dbReference>